<accession>A0ABQ5EJB3</accession>
<name>A0ABQ5EJB3_9ASTR</name>
<dbReference type="EMBL" id="BQNB010016370">
    <property type="protein sequence ID" value="GJT51004.1"/>
    <property type="molecule type" value="Genomic_DNA"/>
</dbReference>
<protein>
    <recommendedName>
        <fullName evidence="1">EIF3F/CSN6-like C-terminal domain-containing protein</fullName>
    </recommendedName>
</protein>
<dbReference type="InterPro" id="IPR024969">
    <property type="entry name" value="EIF3F/CSN6-like_C"/>
</dbReference>
<dbReference type="Proteomes" id="UP001151760">
    <property type="component" value="Unassembled WGS sequence"/>
</dbReference>
<feature type="domain" description="EIF3F/CSN6-like C-terminal" evidence="1">
    <location>
        <begin position="198"/>
        <end position="241"/>
    </location>
</feature>
<sequence>MSNTATILNITYKTRYATMNGHPVFQTVLNDPGIMEEYGKQIATYTAVSHLGDKGTLNFFYYSHSVGRAIIHRGRHRHGAIATTSGNRINLLPWCRRGCLWVKEMLLLLDSLLESEPGLFSLLLYIQSLNNARKVLSSLMTRSVKYAHTMSTSEATSVSFKDRKVVPDSEPLRDEDVNILHDFSMTHSAAKLTQLSQEHIGSPLTNKVTGKLAALKGLDARMKEIRGYLDLVIKGKLPLNH</sequence>
<comment type="caution">
    <text evidence="2">The sequence shown here is derived from an EMBL/GenBank/DDBJ whole genome shotgun (WGS) entry which is preliminary data.</text>
</comment>
<gene>
    <name evidence="2" type="ORF">Tco_0977161</name>
</gene>
<reference evidence="2" key="1">
    <citation type="journal article" date="2022" name="Int. J. Mol. Sci.">
        <title>Draft Genome of Tanacetum Coccineum: Genomic Comparison of Closely Related Tanacetum-Family Plants.</title>
        <authorList>
            <person name="Yamashiro T."/>
            <person name="Shiraishi A."/>
            <person name="Nakayama K."/>
            <person name="Satake H."/>
        </authorList>
    </citation>
    <scope>NUCLEOTIDE SEQUENCE</scope>
</reference>
<dbReference type="Pfam" id="PF13012">
    <property type="entry name" value="MitMem_reg"/>
    <property type="match status" value="1"/>
</dbReference>
<reference evidence="2" key="2">
    <citation type="submission" date="2022-01" db="EMBL/GenBank/DDBJ databases">
        <authorList>
            <person name="Yamashiro T."/>
            <person name="Shiraishi A."/>
            <person name="Satake H."/>
            <person name="Nakayama K."/>
        </authorList>
    </citation>
    <scope>NUCLEOTIDE SEQUENCE</scope>
</reference>
<evidence type="ECO:0000313" key="2">
    <source>
        <dbReference type="EMBL" id="GJT51004.1"/>
    </source>
</evidence>
<keyword evidence="3" id="KW-1185">Reference proteome</keyword>
<proteinExistence type="predicted"/>
<evidence type="ECO:0000259" key="1">
    <source>
        <dbReference type="Pfam" id="PF13012"/>
    </source>
</evidence>
<evidence type="ECO:0000313" key="3">
    <source>
        <dbReference type="Proteomes" id="UP001151760"/>
    </source>
</evidence>
<organism evidence="2 3">
    <name type="scientific">Tanacetum coccineum</name>
    <dbReference type="NCBI Taxonomy" id="301880"/>
    <lineage>
        <taxon>Eukaryota</taxon>
        <taxon>Viridiplantae</taxon>
        <taxon>Streptophyta</taxon>
        <taxon>Embryophyta</taxon>
        <taxon>Tracheophyta</taxon>
        <taxon>Spermatophyta</taxon>
        <taxon>Magnoliopsida</taxon>
        <taxon>eudicotyledons</taxon>
        <taxon>Gunneridae</taxon>
        <taxon>Pentapetalae</taxon>
        <taxon>asterids</taxon>
        <taxon>campanulids</taxon>
        <taxon>Asterales</taxon>
        <taxon>Asteraceae</taxon>
        <taxon>Asteroideae</taxon>
        <taxon>Anthemideae</taxon>
        <taxon>Anthemidinae</taxon>
        <taxon>Tanacetum</taxon>
    </lineage>
</organism>